<dbReference type="EMBL" id="PDSK01000091">
    <property type="protein sequence ID" value="PIE34149.1"/>
    <property type="molecule type" value="Genomic_DNA"/>
</dbReference>
<protein>
    <recommendedName>
        <fullName evidence="2">ABC1 atypical kinase-like domain-containing protein</fullName>
    </recommendedName>
</protein>
<dbReference type="InterPro" id="IPR004147">
    <property type="entry name" value="ABC1_dom"/>
</dbReference>
<reference evidence="3 4" key="1">
    <citation type="submission" date="2017-10" db="EMBL/GenBank/DDBJ databases">
        <title>Novel microbial diversity and functional potential in the marine mammal oral microbiome.</title>
        <authorList>
            <person name="Dudek N.K."/>
            <person name="Sun C.L."/>
            <person name="Burstein D."/>
            <person name="Kantor R.S."/>
            <person name="Aliaga Goltsman D.S."/>
            <person name="Bik E.M."/>
            <person name="Thomas B.C."/>
            <person name="Banfield J.F."/>
            <person name="Relman D.A."/>
        </authorList>
    </citation>
    <scope>NUCLEOTIDE SEQUENCE [LARGE SCALE GENOMIC DNA]</scope>
    <source>
        <strain evidence="3">DOLJORAL78_47_16</strain>
    </source>
</reference>
<organism evidence="3 4">
    <name type="scientific">candidate division KSB3 bacterium</name>
    <dbReference type="NCBI Taxonomy" id="2044937"/>
    <lineage>
        <taxon>Bacteria</taxon>
        <taxon>candidate division KSB3</taxon>
    </lineage>
</organism>
<evidence type="ECO:0000313" key="4">
    <source>
        <dbReference type="Proteomes" id="UP000230821"/>
    </source>
</evidence>
<comment type="caution">
    <text evidence="3">The sequence shown here is derived from an EMBL/GenBank/DDBJ whole genome shotgun (WGS) entry which is preliminary data.</text>
</comment>
<proteinExistence type="inferred from homology"/>
<evidence type="ECO:0000259" key="2">
    <source>
        <dbReference type="Pfam" id="PF03109"/>
    </source>
</evidence>
<comment type="similarity">
    <text evidence="1">Belongs to the protein kinase superfamily. ADCK protein kinase family.</text>
</comment>
<gene>
    <name evidence="3" type="ORF">CSA56_08400</name>
</gene>
<dbReference type="PANTHER" id="PTHR10566:SF113">
    <property type="entry name" value="PROTEIN ACTIVITY OF BC1 COMPLEX KINASE 7, CHLOROPLASTIC"/>
    <property type="match status" value="1"/>
</dbReference>
<dbReference type="InterPro" id="IPR011009">
    <property type="entry name" value="Kinase-like_dom_sf"/>
</dbReference>
<feature type="domain" description="ABC1 atypical kinase-like" evidence="2">
    <location>
        <begin position="3"/>
        <end position="79"/>
    </location>
</feature>
<sequence>MGVDIDLILQRLIRIYIHQVMIDGCLHADSHPGNILVDAKGRIIILDFAMVIRIDSYLKQHLIRYAIPVAHNDIDGIVHEMYELQIVEPGTNKALLRDLAVVMLEIQEQRPFKTPCENSIGKNCAFICIRSTCKQSTPSLEELPDDFLWE</sequence>
<dbReference type="InterPro" id="IPR050154">
    <property type="entry name" value="UbiB_kinase"/>
</dbReference>
<dbReference type="PANTHER" id="PTHR10566">
    <property type="entry name" value="CHAPERONE-ACTIVITY OF BC1 COMPLEX CABC1 -RELATED"/>
    <property type="match status" value="1"/>
</dbReference>
<dbReference type="Pfam" id="PF03109">
    <property type="entry name" value="ABC1"/>
    <property type="match status" value="1"/>
</dbReference>
<accession>A0A2G6KH57</accession>
<evidence type="ECO:0000313" key="3">
    <source>
        <dbReference type="EMBL" id="PIE34149.1"/>
    </source>
</evidence>
<name>A0A2G6KH57_9BACT</name>
<dbReference type="Gene3D" id="1.10.510.10">
    <property type="entry name" value="Transferase(Phosphotransferase) domain 1"/>
    <property type="match status" value="1"/>
</dbReference>
<dbReference type="Proteomes" id="UP000230821">
    <property type="component" value="Unassembled WGS sequence"/>
</dbReference>
<dbReference type="AlphaFoldDB" id="A0A2G6KH57"/>
<evidence type="ECO:0000256" key="1">
    <source>
        <dbReference type="ARBA" id="ARBA00009670"/>
    </source>
</evidence>
<dbReference type="SUPFAM" id="SSF56112">
    <property type="entry name" value="Protein kinase-like (PK-like)"/>
    <property type="match status" value="1"/>
</dbReference>